<dbReference type="KEGG" id="gau:GAU_0131"/>
<dbReference type="Gene3D" id="3.40.50.720">
    <property type="entry name" value="NAD(P)-binding Rossmann-like Domain"/>
    <property type="match status" value="1"/>
</dbReference>
<dbReference type="InterPro" id="IPR036291">
    <property type="entry name" value="NAD(P)-bd_dom_sf"/>
</dbReference>
<dbReference type="HOGENOM" id="CLU_023194_24_0_0"/>
<feature type="domain" description="Gfo/Idh/MocA-like oxidoreductase bacterial type C-terminal" evidence="2">
    <location>
        <begin position="280"/>
        <end position="329"/>
    </location>
</feature>
<dbReference type="Pfam" id="PF19051">
    <property type="entry name" value="GFO_IDH_MocA_C2"/>
    <property type="match status" value="1"/>
</dbReference>
<dbReference type="InterPro" id="IPR050463">
    <property type="entry name" value="Gfo/Idh/MocA_oxidrdct_glycsds"/>
</dbReference>
<dbReference type="Proteomes" id="UP000002209">
    <property type="component" value="Chromosome"/>
</dbReference>
<organism evidence="3 4">
    <name type="scientific">Gemmatimonas aurantiaca (strain DSM 14586 / JCM 11422 / NBRC 100505 / T-27)</name>
    <dbReference type="NCBI Taxonomy" id="379066"/>
    <lineage>
        <taxon>Bacteria</taxon>
        <taxon>Pseudomonadati</taxon>
        <taxon>Gemmatimonadota</taxon>
        <taxon>Gemmatimonadia</taxon>
        <taxon>Gemmatimonadales</taxon>
        <taxon>Gemmatimonadaceae</taxon>
        <taxon>Gemmatimonas</taxon>
    </lineage>
</organism>
<dbReference type="Gene3D" id="3.30.360.10">
    <property type="entry name" value="Dihydrodipicolinate Reductase, domain 2"/>
    <property type="match status" value="1"/>
</dbReference>
<gene>
    <name evidence="3" type="ordered locus">GAU_0131</name>
</gene>
<dbReference type="SUPFAM" id="SSF51735">
    <property type="entry name" value="NAD(P)-binding Rossmann-fold domains"/>
    <property type="match status" value="1"/>
</dbReference>
<dbReference type="InterPro" id="IPR000683">
    <property type="entry name" value="Gfo/Idh/MocA-like_OxRdtase_N"/>
</dbReference>
<dbReference type="EMBL" id="AP009153">
    <property type="protein sequence ID" value="BAH37173.1"/>
    <property type="molecule type" value="Genomic_DNA"/>
</dbReference>
<evidence type="ECO:0000259" key="2">
    <source>
        <dbReference type="Pfam" id="PF19051"/>
    </source>
</evidence>
<dbReference type="SUPFAM" id="SSF55347">
    <property type="entry name" value="Glyceraldehyde-3-phosphate dehydrogenase-like, C-terminal domain"/>
    <property type="match status" value="1"/>
</dbReference>
<reference evidence="4" key="1">
    <citation type="submission" date="2006-03" db="EMBL/GenBank/DDBJ databases">
        <title>Complete genome sequence of Gemmatimonas aurantiaca T-27 that represents a novel phylum Gemmatimonadetes.</title>
        <authorList>
            <person name="Takasaki K."/>
            <person name="Ichikawa N."/>
            <person name="Miura H."/>
            <person name="Matsushita S."/>
            <person name="Watanabe Y."/>
            <person name="Oguchi A."/>
            <person name="Ankai A."/>
            <person name="Yashiro I."/>
            <person name="Takahashi M."/>
            <person name="Terui Y."/>
            <person name="Fukui S."/>
            <person name="Yokoyama H."/>
            <person name="Tanikawa S."/>
            <person name="Hanada S."/>
            <person name="Kamagata Y."/>
            <person name="Fujita N."/>
        </authorList>
    </citation>
    <scope>NUCLEOTIDE SEQUENCE [LARGE SCALE GENOMIC DNA]</scope>
    <source>
        <strain evidence="4">T-27 / DSM 14586 / JCM 11422 / NBRC 100505</strain>
    </source>
</reference>
<protein>
    <submittedName>
        <fullName evidence="3">Putative oxidoreductase</fullName>
    </submittedName>
</protein>
<dbReference type="eggNOG" id="COG0673">
    <property type="taxonomic scope" value="Bacteria"/>
</dbReference>
<evidence type="ECO:0000313" key="3">
    <source>
        <dbReference type="EMBL" id="BAH37173.1"/>
    </source>
</evidence>
<name>C1A4L3_GEMAT</name>
<dbReference type="STRING" id="379066.GAU_0131"/>
<evidence type="ECO:0000313" key="4">
    <source>
        <dbReference type="Proteomes" id="UP000002209"/>
    </source>
</evidence>
<evidence type="ECO:0000259" key="1">
    <source>
        <dbReference type="Pfam" id="PF01408"/>
    </source>
</evidence>
<dbReference type="PANTHER" id="PTHR43818:SF10">
    <property type="entry name" value="NADH-DEPENDENT DEHYDROGENASE-RELATED"/>
    <property type="match status" value="1"/>
</dbReference>
<proteinExistence type="predicted"/>
<keyword evidence="4" id="KW-1185">Reference proteome</keyword>
<feature type="domain" description="Gfo/Idh/MocA-like oxidoreductase N-terminal" evidence="1">
    <location>
        <begin position="65"/>
        <end position="195"/>
    </location>
</feature>
<dbReference type="GO" id="GO:0000166">
    <property type="term" value="F:nucleotide binding"/>
    <property type="evidence" value="ECO:0007669"/>
    <property type="project" value="InterPro"/>
</dbReference>
<accession>C1A4L3</accession>
<dbReference type="Pfam" id="PF01408">
    <property type="entry name" value="GFO_IDH_MocA"/>
    <property type="match status" value="1"/>
</dbReference>
<dbReference type="PANTHER" id="PTHR43818">
    <property type="entry name" value="BCDNA.GH03377"/>
    <property type="match status" value="1"/>
</dbReference>
<dbReference type="AlphaFoldDB" id="C1A4L3"/>
<dbReference type="InterPro" id="IPR043906">
    <property type="entry name" value="Gfo/Idh/MocA_OxRdtase_bact_C"/>
</dbReference>
<sequence length="526" mass="56973">MAVDHAWSALHPRMPFRLPCASFMSSSYSRRDFVGDSAKLALGAMIVPRVVLGGPGYVAPSAKLNIACVGIGGMGMSNMSQMLTENIVAVCDVDFSYVERSLDGRLKPRQGEPTPENILLAETYKKATKYADFRQMLDKQKDIDAIMVATPDHLHAPIALAAMQLGKHVYVQKPLAYSVYETRLLAKAAAANPKLATQMGNQGHSMEGSRRINEIIASGVLGKIQEVHVWTDRPVRYWAQGIPRPRAANAPVPANNARPQWNMGTVDNAVRAAMAANDTTPPPGMNWDLYLGPAPEIPYHPAYHPFAWRGWIDFGVGAIGDMGAHLIDQPYTALGLTYPTSIVASSSPWGGGAQTPATYPMATTVQFEYPAVGKRGPVKLFWYDGGLMPPRPAMLPDDVPMTNPGSDGGGGVFIGTKGIMFYETYGNKPRIFPEAIAVKAAKVPVSHPRVTVSHEQNWIQAAKGEAVISSPFSQAAPLTETMLLGIAALRAGQGRKVLYDGEKAQFTNAPDANQYLTRVYRSGWQL</sequence>